<accession>A0ABD3X7G5</accession>
<feature type="non-terminal residue" evidence="2">
    <location>
        <position position="1"/>
    </location>
</feature>
<feature type="region of interest" description="Disordered" evidence="1">
    <location>
        <begin position="1"/>
        <end position="29"/>
    </location>
</feature>
<sequence length="91" mass="10196">AAALAYNKLRRPKGSNNADSESISGSNDEFEVSDINPIISLPPGFHGPWKSPRFDVKQLDQMHRNQMPNDSVKMKRKRLKNKYASGLPSVD</sequence>
<dbReference type="Proteomes" id="UP001634394">
    <property type="component" value="Unassembled WGS sequence"/>
</dbReference>
<evidence type="ECO:0000313" key="3">
    <source>
        <dbReference type="Proteomes" id="UP001634394"/>
    </source>
</evidence>
<dbReference type="AlphaFoldDB" id="A0ABD3X7G5"/>
<gene>
    <name evidence="2" type="ORF">ACJMK2_028547</name>
</gene>
<comment type="caution">
    <text evidence="2">The sequence shown here is derived from an EMBL/GenBank/DDBJ whole genome shotgun (WGS) entry which is preliminary data.</text>
</comment>
<evidence type="ECO:0000256" key="1">
    <source>
        <dbReference type="SAM" id="MobiDB-lite"/>
    </source>
</evidence>
<proteinExistence type="predicted"/>
<protein>
    <submittedName>
        <fullName evidence="2">Uncharacterized protein</fullName>
    </submittedName>
</protein>
<organism evidence="2 3">
    <name type="scientific">Sinanodonta woodiana</name>
    <name type="common">Chinese pond mussel</name>
    <name type="synonym">Anodonta woodiana</name>
    <dbReference type="NCBI Taxonomy" id="1069815"/>
    <lineage>
        <taxon>Eukaryota</taxon>
        <taxon>Metazoa</taxon>
        <taxon>Spiralia</taxon>
        <taxon>Lophotrochozoa</taxon>
        <taxon>Mollusca</taxon>
        <taxon>Bivalvia</taxon>
        <taxon>Autobranchia</taxon>
        <taxon>Heteroconchia</taxon>
        <taxon>Palaeoheterodonta</taxon>
        <taxon>Unionida</taxon>
        <taxon>Unionoidea</taxon>
        <taxon>Unionidae</taxon>
        <taxon>Unioninae</taxon>
        <taxon>Sinanodonta</taxon>
    </lineage>
</organism>
<name>A0ABD3X7G5_SINWO</name>
<evidence type="ECO:0000313" key="2">
    <source>
        <dbReference type="EMBL" id="KAL3882179.1"/>
    </source>
</evidence>
<dbReference type="EMBL" id="JBJQND010000003">
    <property type="protein sequence ID" value="KAL3882179.1"/>
    <property type="molecule type" value="Genomic_DNA"/>
</dbReference>
<feature type="compositionally biased region" description="Polar residues" evidence="1">
    <location>
        <begin position="14"/>
        <end position="27"/>
    </location>
</feature>
<feature type="region of interest" description="Disordered" evidence="1">
    <location>
        <begin position="64"/>
        <end position="91"/>
    </location>
</feature>
<keyword evidence="3" id="KW-1185">Reference proteome</keyword>
<reference evidence="2 3" key="1">
    <citation type="submission" date="2024-11" db="EMBL/GenBank/DDBJ databases">
        <title>Chromosome-level genome assembly of the freshwater bivalve Anodonta woodiana.</title>
        <authorList>
            <person name="Chen X."/>
        </authorList>
    </citation>
    <scope>NUCLEOTIDE SEQUENCE [LARGE SCALE GENOMIC DNA]</scope>
    <source>
        <strain evidence="2">MN2024</strain>
        <tissue evidence="2">Gills</tissue>
    </source>
</reference>